<dbReference type="AlphaFoldDB" id="A0A847SI79"/>
<keyword evidence="2" id="KW-0520">NAD</keyword>
<protein>
    <recommendedName>
        <fullName evidence="6">NAD(+) hydrolase ThsA</fullName>
        <ecNumber evidence="4">3.2.2.5</ecNumber>
    </recommendedName>
</protein>
<evidence type="ECO:0000256" key="3">
    <source>
        <dbReference type="ARBA" id="ARBA00023118"/>
    </source>
</evidence>
<dbReference type="EMBL" id="JABAHZ010000018">
    <property type="protein sequence ID" value="NLR83050.1"/>
    <property type="molecule type" value="Genomic_DNA"/>
</dbReference>
<dbReference type="Pfam" id="PF18185">
    <property type="entry name" value="STALD"/>
    <property type="match status" value="1"/>
</dbReference>
<evidence type="ECO:0000313" key="10">
    <source>
        <dbReference type="EMBL" id="NLR83050.1"/>
    </source>
</evidence>
<evidence type="ECO:0000256" key="8">
    <source>
        <dbReference type="PROSITE-ProRule" id="PRU00236"/>
    </source>
</evidence>
<dbReference type="InterPro" id="IPR029035">
    <property type="entry name" value="DHS-like_NAD/FAD-binding_dom"/>
</dbReference>
<feature type="domain" description="Deacetylase sirtuin-type" evidence="9">
    <location>
        <begin position="10"/>
        <end position="295"/>
    </location>
</feature>
<evidence type="ECO:0000256" key="1">
    <source>
        <dbReference type="ARBA" id="ARBA00022801"/>
    </source>
</evidence>
<comment type="caution">
    <text evidence="8">Lacks conserved residue(s) required for the propagation of feature annotation.</text>
</comment>
<dbReference type="CDD" id="cd01406">
    <property type="entry name" value="SIR2-like"/>
    <property type="match status" value="1"/>
</dbReference>
<keyword evidence="1" id="KW-0378">Hydrolase</keyword>
<evidence type="ECO:0000256" key="6">
    <source>
        <dbReference type="ARBA" id="ARBA00035033"/>
    </source>
</evidence>
<dbReference type="InterPro" id="IPR041486">
    <property type="entry name" value="ThsA_STALD"/>
</dbReference>
<dbReference type="Gene3D" id="3.40.50.450">
    <property type="match status" value="1"/>
</dbReference>
<dbReference type="PROSITE" id="PS50305">
    <property type="entry name" value="SIRTUIN"/>
    <property type="match status" value="1"/>
</dbReference>
<dbReference type="EC" id="3.2.2.5" evidence="4"/>
<evidence type="ECO:0000256" key="7">
    <source>
        <dbReference type="ARBA" id="ARBA00047575"/>
    </source>
</evidence>
<evidence type="ECO:0000256" key="5">
    <source>
        <dbReference type="ARBA" id="ARBA00035014"/>
    </source>
</evidence>
<evidence type="ECO:0000313" key="11">
    <source>
        <dbReference type="Proteomes" id="UP000552864"/>
    </source>
</evidence>
<keyword evidence="3" id="KW-0051">Antiviral defense</keyword>
<evidence type="ECO:0000259" key="9">
    <source>
        <dbReference type="PROSITE" id="PS50305"/>
    </source>
</evidence>
<sequence>MAEQITMEFTPQQRNFINEFVIEINNGDAAIFAGAGLSAPNGFVDWKGLLRDLATEIGLDIEKETDFLSLAQYYCNSFNRSKINDKIINEFTTLRDGNINHQILSRLGIDTFWTTNYDKLIEKTLEKEGKIVDVKIIKEHFARYIKKKNAVVYKMHGDKDSPHEAVLTKDDYDYYNTKRELFSTALRGDLLSRKFLFIGFSFDDPNLDFVLSRIKILLEEHTPNHYCFFKEINASNYNDSKKTVEKNHEDYIYDQVKQKLKIADLKRYGINAIMIKDYSDITKILIEIEKRIKRKNIFISGAAHTYQPYSDDEAKNLIHSLSYKLAEKDYKIVSGYGLGIGSIVINGALDFKLNSNYRNLDDLLILRPFPQTQSGNRNISEIWTDYRNDMISKSGIAIFVFGNKQAPDGSTINSNGILEEFEICIKHNVIPIPIGATGSVAKVLWDNVNENLNTFYPDNTELHNAIKELGKENISKDDVITNTIKAINILQKA</sequence>
<dbReference type="Proteomes" id="UP000552864">
    <property type="component" value="Unassembled WGS sequence"/>
</dbReference>
<dbReference type="InterPro" id="IPR026590">
    <property type="entry name" value="Ssirtuin_cat_dom"/>
</dbReference>
<comment type="caution">
    <text evidence="10">The sequence shown here is derived from an EMBL/GenBank/DDBJ whole genome shotgun (WGS) entry which is preliminary data.</text>
</comment>
<reference evidence="10 11" key="1">
    <citation type="submission" date="2020-04" db="EMBL/GenBank/DDBJ databases">
        <authorList>
            <person name="Yin C."/>
        </authorList>
    </citation>
    <scope>NUCLEOTIDE SEQUENCE [LARGE SCALE GENOMIC DNA]</scope>
    <source>
        <strain evidence="10 11">Ak56</strain>
    </source>
</reference>
<gene>
    <name evidence="10" type="ORF">HGH91_30845</name>
</gene>
<dbReference type="SUPFAM" id="SSF52467">
    <property type="entry name" value="DHS-like NAD/FAD-binding domain"/>
    <property type="match status" value="1"/>
</dbReference>
<dbReference type="GO" id="GO:0003953">
    <property type="term" value="F:NAD+ nucleosidase activity"/>
    <property type="evidence" value="ECO:0007669"/>
    <property type="project" value="UniProtKB-EC"/>
</dbReference>
<comment type="catalytic activity">
    <reaction evidence="7">
        <text>NAD(+) + H2O = ADP-D-ribose + nicotinamide + H(+)</text>
        <dbReference type="Rhea" id="RHEA:16301"/>
        <dbReference type="ChEBI" id="CHEBI:15377"/>
        <dbReference type="ChEBI" id="CHEBI:15378"/>
        <dbReference type="ChEBI" id="CHEBI:17154"/>
        <dbReference type="ChEBI" id="CHEBI:57540"/>
        <dbReference type="ChEBI" id="CHEBI:57967"/>
        <dbReference type="EC" id="3.2.2.5"/>
    </reaction>
    <physiologicalReaction direction="left-to-right" evidence="7">
        <dbReference type="Rhea" id="RHEA:16302"/>
    </physiologicalReaction>
</comment>
<comment type="similarity">
    <text evidence="5">Belongs to the soluble Thoeris ThsA family.</text>
</comment>
<evidence type="ECO:0000256" key="4">
    <source>
        <dbReference type="ARBA" id="ARBA00034327"/>
    </source>
</evidence>
<keyword evidence="11" id="KW-1185">Reference proteome</keyword>
<accession>A0A847SI79</accession>
<name>A0A847SI79_9BACT</name>
<dbReference type="Pfam" id="PF13289">
    <property type="entry name" value="SIR2_2"/>
    <property type="match status" value="1"/>
</dbReference>
<organism evidence="10 11">
    <name type="scientific">Chitinophaga eiseniae</name>
    <dbReference type="NCBI Taxonomy" id="634771"/>
    <lineage>
        <taxon>Bacteria</taxon>
        <taxon>Pseudomonadati</taxon>
        <taxon>Bacteroidota</taxon>
        <taxon>Chitinophagia</taxon>
        <taxon>Chitinophagales</taxon>
        <taxon>Chitinophagaceae</taxon>
        <taxon>Chitinophaga</taxon>
    </lineage>
</organism>
<proteinExistence type="inferred from homology"/>
<evidence type="ECO:0000256" key="2">
    <source>
        <dbReference type="ARBA" id="ARBA00023027"/>
    </source>
</evidence>
<dbReference type="GO" id="GO:0051607">
    <property type="term" value="P:defense response to virus"/>
    <property type="evidence" value="ECO:0007669"/>
    <property type="project" value="UniProtKB-KW"/>
</dbReference>